<dbReference type="Gramene" id="CDY38922">
    <property type="protein sequence ID" value="CDY38922"/>
    <property type="gene ID" value="GSBRNA2T00066959001"/>
</dbReference>
<evidence type="ECO:0000313" key="2">
    <source>
        <dbReference type="Proteomes" id="UP000028999"/>
    </source>
</evidence>
<proteinExistence type="predicted"/>
<reference evidence="1 2" key="1">
    <citation type="journal article" date="2014" name="Science">
        <title>Plant genetics. Early allopolyploid evolution in the post-Neolithic Brassica napus oilseed genome.</title>
        <authorList>
            <person name="Chalhoub B."/>
            <person name="Denoeud F."/>
            <person name="Liu S."/>
            <person name="Parkin I.A."/>
            <person name="Tang H."/>
            <person name="Wang X."/>
            <person name="Chiquet J."/>
            <person name="Belcram H."/>
            <person name="Tong C."/>
            <person name="Samans B."/>
            <person name="Correa M."/>
            <person name="Da Silva C."/>
            <person name="Just J."/>
            <person name="Falentin C."/>
            <person name="Koh C.S."/>
            <person name="Le Clainche I."/>
            <person name="Bernard M."/>
            <person name="Bento P."/>
            <person name="Noel B."/>
            <person name="Labadie K."/>
            <person name="Alberti A."/>
            <person name="Charles M."/>
            <person name="Arnaud D."/>
            <person name="Guo H."/>
            <person name="Daviaud C."/>
            <person name="Alamery S."/>
            <person name="Jabbari K."/>
            <person name="Zhao M."/>
            <person name="Edger P.P."/>
            <person name="Chelaifa H."/>
            <person name="Tack D."/>
            <person name="Lassalle G."/>
            <person name="Mestiri I."/>
            <person name="Schnel N."/>
            <person name="Le Paslier M.C."/>
            <person name="Fan G."/>
            <person name="Renault V."/>
            <person name="Bayer P.E."/>
            <person name="Golicz A.A."/>
            <person name="Manoli S."/>
            <person name="Lee T.H."/>
            <person name="Thi V.H."/>
            <person name="Chalabi S."/>
            <person name="Hu Q."/>
            <person name="Fan C."/>
            <person name="Tollenaere R."/>
            <person name="Lu Y."/>
            <person name="Battail C."/>
            <person name="Shen J."/>
            <person name="Sidebottom C.H."/>
            <person name="Wang X."/>
            <person name="Canaguier A."/>
            <person name="Chauveau A."/>
            <person name="Berard A."/>
            <person name="Deniot G."/>
            <person name="Guan M."/>
            <person name="Liu Z."/>
            <person name="Sun F."/>
            <person name="Lim Y.P."/>
            <person name="Lyons E."/>
            <person name="Town C.D."/>
            <person name="Bancroft I."/>
            <person name="Wang X."/>
            <person name="Meng J."/>
            <person name="Ma J."/>
            <person name="Pires J.C."/>
            <person name="King G.J."/>
            <person name="Brunel D."/>
            <person name="Delourme R."/>
            <person name="Renard M."/>
            <person name="Aury J.M."/>
            <person name="Adams K.L."/>
            <person name="Batley J."/>
            <person name="Snowdon R.J."/>
            <person name="Tost J."/>
            <person name="Edwards D."/>
            <person name="Zhou Y."/>
            <person name="Hua W."/>
            <person name="Sharpe A.G."/>
            <person name="Paterson A.H."/>
            <person name="Guan C."/>
            <person name="Wincker P."/>
        </authorList>
    </citation>
    <scope>NUCLEOTIDE SEQUENCE [LARGE SCALE GENOMIC DNA]</scope>
    <source>
        <strain evidence="2">cv. Darmor-bzh</strain>
    </source>
</reference>
<dbReference type="EMBL" id="LK032435">
    <property type="protein sequence ID" value="CDY38922.1"/>
    <property type="molecule type" value="Genomic_DNA"/>
</dbReference>
<evidence type="ECO:0000313" key="1">
    <source>
        <dbReference type="EMBL" id="CDY38922.1"/>
    </source>
</evidence>
<name>A0A078HLZ6_BRANA</name>
<protein>
    <submittedName>
        <fullName evidence="1">BnaA04g13430D protein</fullName>
    </submittedName>
</protein>
<dbReference type="Proteomes" id="UP000028999">
    <property type="component" value="Unassembled WGS sequence"/>
</dbReference>
<dbReference type="PaxDb" id="3708-A0A078HLZ6"/>
<organism evidence="1 2">
    <name type="scientific">Brassica napus</name>
    <name type="common">Rape</name>
    <dbReference type="NCBI Taxonomy" id="3708"/>
    <lineage>
        <taxon>Eukaryota</taxon>
        <taxon>Viridiplantae</taxon>
        <taxon>Streptophyta</taxon>
        <taxon>Embryophyta</taxon>
        <taxon>Tracheophyta</taxon>
        <taxon>Spermatophyta</taxon>
        <taxon>Magnoliopsida</taxon>
        <taxon>eudicotyledons</taxon>
        <taxon>Gunneridae</taxon>
        <taxon>Pentapetalae</taxon>
        <taxon>rosids</taxon>
        <taxon>malvids</taxon>
        <taxon>Brassicales</taxon>
        <taxon>Brassicaceae</taxon>
        <taxon>Brassiceae</taxon>
        <taxon>Brassica</taxon>
    </lineage>
</organism>
<dbReference type="AlphaFoldDB" id="A0A078HLZ6"/>
<keyword evidence="2" id="KW-1185">Reference proteome</keyword>
<gene>
    <name evidence="1" type="primary">BnaA04g13430D</name>
    <name evidence="1" type="ORF">GSBRNA2T00066959001</name>
</gene>
<accession>A0A078HLZ6</accession>
<sequence>MCAALRKKKRDKRGIWMFEPSVGGLVFEHRSL</sequence>